<name>A0A9X1L944_9FLAO</name>
<keyword evidence="3" id="KW-1185">Reference proteome</keyword>
<feature type="domain" description="N-acetyltransferase" evidence="1">
    <location>
        <begin position="1"/>
        <end position="140"/>
    </location>
</feature>
<dbReference type="CDD" id="cd04301">
    <property type="entry name" value="NAT_SF"/>
    <property type="match status" value="1"/>
</dbReference>
<dbReference type="Pfam" id="PF00583">
    <property type="entry name" value="Acetyltransf_1"/>
    <property type="match status" value="1"/>
</dbReference>
<dbReference type="EMBL" id="JAJAPX010000006">
    <property type="protein sequence ID" value="MCB4809523.1"/>
    <property type="molecule type" value="Genomic_DNA"/>
</dbReference>
<reference evidence="2" key="1">
    <citation type="submission" date="2021-10" db="EMBL/GenBank/DDBJ databases">
        <title>Tamlana sargassums sp. nov., and Tamlana laminarinivorans sp. nov., two new bacteria isolated from the brown alga.</title>
        <authorList>
            <person name="Li J."/>
        </authorList>
    </citation>
    <scope>NUCLEOTIDE SEQUENCE</scope>
    <source>
        <strain evidence="2">62-3</strain>
    </source>
</reference>
<dbReference type="AlphaFoldDB" id="A0A9X1L944"/>
<dbReference type="PROSITE" id="PS51186">
    <property type="entry name" value="GNAT"/>
    <property type="match status" value="1"/>
</dbReference>
<protein>
    <submittedName>
        <fullName evidence="2">GNAT family N-acetyltransferase</fullName>
    </submittedName>
</protein>
<organism evidence="2 3">
    <name type="scientific">Neotamlana sargassicola</name>
    <dbReference type="NCBI Taxonomy" id="2883125"/>
    <lineage>
        <taxon>Bacteria</taxon>
        <taxon>Pseudomonadati</taxon>
        <taxon>Bacteroidota</taxon>
        <taxon>Flavobacteriia</taxon>
        <taxon>Flavobacteriales</taxon>
        <taxon>Flavobacteriaceae</taxon>
        <taxon>Neotamlana</taxon>
    </lineage>
</organism>
<dbReference type="RefSeq" id="WP_226696924.1">
    <property type="nucleotide sequence ID" value="NZ_JAJAPX010000006.1"/>
</dbReference>
<comment type="caution">
    <text evidence="2">The sequence shown here is derived from an EMBL/GenBank/DDBJ whole genome shotgun (WGS) entry which is preliminary data.</text>
</comment>
<dbReference type="GO" id="GO:0016747">
    <property type="term" value="F:acyltransferase activity, transferring groups other than amino-acyl groups"/>
    <property type="evidence" value="ECO:0007669"/>
    <property type="project" value="InterPro"/>
</dbReference>
<evidence type="ECO:0000313" key="2">
    <source>
        <dbReference type="EMBL" id="MCB4809523.1"/>
    </source>
</evidence>
<dbReference type="Gene3D" id="3.40.630.30">
    <property type="match status" value="1"/>
</dbReference>
<dbReference type="SUPFAM" id="SSF55729">
    <property type="entry name" value="Acyl-CoA N-acyltransferases (Nat)"/>
    <property type="match status" value="1"/>
</dbReference>
<evidence type="ECO:0000259" key="1">
    <source>
        <dbReference type="PROSITE" id="PS51186"/>
    </source>
</evidence>
<dbReference type="InterPro" id="IPR016181">
    <property type="entry name" value="Acyl_CoA_acyltransferase"/>
</dbReference>
<dbReference type="InterPro" id="IPR000182">
    <property type="entry name" value="GNAT_dom"/>
</dbReference>
<proteinExistence type="predicted"/>
<gene>
    <name evidence="2" type="ORF">LG651_14805</name>
</gene>
<evidence type="ECO:0000313" key="3">
    <source>
        <dbReference type="Proteomes" id="UP001139286"/>
    </source>
</evidence>
<accession>A0A9X1L944</accession>
<sequence length="140" mass="16023">MSAEESYKVRHPVLRPGRPYETCIFDGDNLESTFHFGVFQNNKILGICSFFKNHHKNLNYNSQYQLRGMAILGNQQGKGLGKLVLNFAENHIKSLGVKIVWCNAREVATKFYVKNNYAIFGEPFNIEGIGTHYAMYKVLN</sequence>
<dbReference type="Proteomes" id="UP001139286">
    <property type="component" value="Unassembled WGS sequence"/>
</dbReference>